<comment type="caution">
    <text evidence="1">The sequence shown here is derived from an EMBL/GenBank/DDBJ whole genome shotgun (WGS) entry which is preliminary data.</text>
</comment>
<dbReference type="AlphaFoldDB" id="A0A3D0WB22"/>
<name>A0A3D0WB22_9SPHN</name>
<evidence type="ECO:0000313" key="1">
    <source>
        <dbReference type="EMBL" id="HCB75926.1"/>
    </source>
</evidence>
<protein>
    <submittedName>
        <fullName evidence="1">Uncharacterized protein</fullName>
    </submittedName>
</protein>
<gene>
    <name evidence="1" type="ORF">DEP91_07090</name>
</gene>
<accession>A0A3D0WB22</accession>
<organism evidence="1 2">
    <name type="scientific">Sphingomonas bacterium</name>
    <dbReference type="NCBI Taxonomy" id="1895847"/>
    <lineage>
        <taxon>Bacteria</taxon>
        <taxon>Pseudomonadati</taxon>
        <taxon>Pseudomonadota</taxon>
        <taxon>Alphaproteobacteria</taxon>
        <taxon>Sphingomonadales</taxon>
        <taxon>Sphingomonadaceae</taxon>
        <taxon>Sphingomonas</taxon>
    </lineage>
</organism>
<dbReference type="EMBL" id="DOYJ01000202">
    <property type="protein sequence ID" value="HCB75926.1"/>
    <property type="molecule type" value="Genomic_DNA"/>
</dbReference>
<sequence length="310" mass="33380">MQFGDAIRCRTGRVMTGIAAAAALSAQAPSPQAPNDIVVNGKRLSDEQARRQAASYVRGTGVVSGERAAARWIDPVCPRVLGIEAKLARHVEQRVRAAATAAGAPLAPEPCKPNALVSFVSNGADIARRIANRQPRQFSALTPPERAAMLGADMPVRWWYSTEVRGRDGDRLLGMEPVFVKGDGGTPGAVLPGNGDTDFLALYGNSIVSTMVVRAIRSATVLVDVDKATGVRLDAAADYAAFVALAELRPTSAPQPNSILDLFKGEAPPTRLTEWDEKFLRHLYRMPLDRRALRQRNALAAALIDDRPQR</sequence>
<dbReference type="Proteomes" id="UP000262699">
    <property type="component" value="Unassembled WGS sequence"/>
</dbReference>
<reference evidence="1 2" key="1">
    <citation type="journal article" date="2018" name="Nat. Biotechnol.">
        <title>A standardized bacterial taxonomy based on genome phylogeny substantially revises the tree of life.</title>
        <authorList>
            <person name="Parks D.H."/>
            <person name="Chuvochina M."/>
            <person name="Waite D.W."/>
            <person name="Rinke C."/>
            <person name="Skarshewski A."/>
            <person name="Chaumeil P.A."/>
            <person name="Hugenholtz P."/>
        </authorList>
    </citation>
    <scope>NUCLEOTIDE SEQUENCE [LARGE SCALE GENOMIC DNA]</scope>
    <source>
        <strain evidence="1">UBA9015</strain>
    </source>
</reference>
<proteinExistence type="predicted"/>
<evidence type="ECO:0000313" key="2">
    <source>
        <dbReference type="Proteomes" id="UP000262699"/>
    </source>
</evidence>